<name>A0A6J5LD89_9CAUD</name>
<accession>A0A6J5LD89</accession>
<feature type="compositionally biased region" description="Low complexity" evidence="1">
    <location>
        <begin position="241"/>
        <end position="251"/>
    </location>
</feature>
<evidence type="ECO:0000313" key="2">
    <source>
        <dbReference type="EMBL" id="CAB4129679.1"/>
    </source>
</evidence>
<feature type="compositionally biased region" description="Acidic residues" evidence="1">
    <location>
        <begin position="252"/>
        <end position="270"/>
    </location>
</feature>
<protein>
    <submittedName>
        <fullName evidence="2">Uncharacterized protein</fullName>
    </submittedName>
</protein>
<feature type="compositionally biased region" description="Low complexity" evidence="1">
    <location>
        <begin position="271"/>
        <end position="282"/>
    </location>
</feature>
<dbReference type="EMBL" id="LR796237">
    <property type="protein sequence ID" value="CAB4129679.1"/>
    <property type="molecule type" value="Genomic_DNA"/>
</dbReference>
<reference evidence="2" key="1">
    <citation type="submission" date="2020-04" db="EMBL/GenBank/DDBJ databases">
        <authorList>
            <person name="Chiriac C."/>
            <person name="Salcher M."/>
            <person name="Ghai R."/>
            <person name="Kavagutti S V."/>
        </authorList>
    </citation>
    <scope>NUCLEOTIDE SEQUENCE</scope>
</reference>
<proteinExistence type="predicted"/>
<gene>
    <name evidence="2" type="ORF">UFOVP116_79</name>
</gene>
<sequence>MDLNEIKRPNASKKLNKIIESRYGLNIDISKLTPTKATAMIAQLNEQIEEFRRSNRAHSATQNPVYMKMVMIKESLSTYMKDYKPANAPGAKTAPKLTKVTTGKQAISEMSQGKNLTLILKALRYATEGRAIPHKCMEGFVPLFKHLSQRTLTEDALAKSEVILAARSMVDTLQGMVEDLSKMINEEMLPLMDSIRDQIGSEQAQTFGSATTQALNDVLTSVKGAREQMDSSVRALAGEEGAAPMKMAEPAAEPEDDEVVADLTDGDDTDGFAAADAATGGTNKLGREAR</sequence>
<feature type="region of interest" description="Disordered" evidence="1">
    <location>
        <begin position="241"/>
        <end position="290"/>
    </location>
</feature>
<evidence type="ECO:0000256" key="1">
    <source>
        <dbReference type="SAM" id="MobiDB-lite"/>
    </source>
</evidence>
<organism evidence="2">
    <name type="scientific">uncultured Caudovirales phage</name>
    <dbReference type="NCBI Taxonomy" id="2100421"/>
    <lineage>
        <taxon>Viruses</taxon>
        <taxon>Duplodnaviria</taxon>
        <taxon>Heunggongvirae</taxon>
        <taxon>Uroviricota</taxon>
        <taxon>Caudoviricetes</taxon>
        <taxon>Peduoviridae</taxon>
        <taxon>Maltschvirus</taxon>
        <taxon>Maltschvirus maltsch</taxon>
    </lineage>
</organism>